<evidence type="ECO:0000313" key="10">
    <source>
        <dbReference type="Proteomes" id="UP001597502"/>
    </source>
</evidence>
<evidence type="ECO:0000256" key="7">
    <source>
        <dbReference type="SAM" id="Phobius"/>
    </source>
</evidence>
<proteinExistence type="inferred from homology"/>
<feature type="transmembrane region" description="Helical" evidence="7">
    <location>
        <begin position="605"/>
        <end position="624"/>
    </location>
</feature>
<feature type="transmembrane region" description="Helical" evidence="7">
    <location>
        <begin position="382"/>
        <end position="404"/>
    </location>
</feature>
<evidence type="ECO:0000256" key="2">
    <source>
        <dbReference type="ARBA" id="ARBA00010157"/>
    </source>
</evidence>
<comment type="subcellular location">
    <subcellularLocation>
        <location evidence="1">Cell membrane</location>
        <topology evidence="1">Multi-pass membrane protein</topology>
    </subcellularLocation>
</comment>
<protein>
    <submittedName>
        <fullName evidence="9">MMPL family transporter</fullName>
    </submittedName>
</protein>
<keyword evidence="3" id="KW-1003">Cell membrane</keyword>
<evidence type="ECO:0000313" key="9">
    <source>
        <dbReference type="EMBL" id="MFD2760260.1"/>
    </source>
</evidence>
<evidence type="ECO:0000256" key="1">
    <source>
        <dbReference type="ARBA" id="ARBA00004651"/>
    </source>
</evidence>
<feature type="transmembrane region" description="Helical" evidence="7">
    <location>
        <begin position="320"/>
        <end position="347"/>
    </location>
</feature>
<dbReference type="PANTHER" id="PTHR33406:SF6">
    <property type="entry name" value="MEMBRANE PROTEIN YDGH-RELATED"/>
    <property type="match status" value="1"/>
</dbReference>
<dbReference type="Gene3D" id="1.20.1640.10">
    <property type="entry name" value="Multidrug efflux transporter AcrB transmembrane domain"/>
    <property type="match status" value="2"/>
</dbReference>
<feature type="transmembrane region" description="Helical" evidence="7">
    <location>
        <begin position="190"/>
        <end position="207"/>
    </location>
</feature>
<dbReference type="InterPro" id="IPR050545">
    <property type="entry name" value="Mycobact_MmpL"/>
</dbReference>
<dbReference type="Proteomes" id="UP001597502">
    <property type="component" value="Unassembled WGS sequence"/>
</dbReference>
<feature type="domain" description="SSD" evidence="8">
    <location>
        <begin position="574"/>
        <end position="702"/>
    </location>
</feature>
<comment type="caution">
    <text evidence="9">The sequence shown here is derived from an EMBL/GenBank/DDBJ whole genome shotgun (WGS) entry which is preliminary data.</text>
</comment>
<evidence type="ECO:0000259" key="8">
    <source>
        <dbReference type="PROSITE" id="PS50156"/>
    </source>
</evidence>
<dbReference type="EMBL" id="JBHUNA010000007">
    <property type="protein sequence ID" value="MFD2760260.1"/>
    <property type="molecule type" value="Genomic_DNA"/>
</dbReference>
<keyword evidence="10" id="KW-1185">Reference proteome</keyword>
<accession>A0ABW5V3I9</accession>
<reference evidence="10" key="1">
    <citation type="journal article" date="2019" name="Int. J. Syst. Evol. Microbiol.">
        <title>The Global Catalogue of Microorganisms (GCM) 10K type strain sequencing project: providing services to taxonomists for standard genome sequencing and annotation.</title>
        <authorList>
            <consortium name="The Broad Institute Genomics Platform"/>
            <consortium name="The Broad Institute Genome Sequencing Center for Infectious Disease"/>
            <person name="Wu L."/>
            <person name="Ma J."/>
        </authorList>
    </citation>
    <scope>NUCLEOTIDE SEQUENCE [LARGE SCALE GENOMIC DNA]</scope>
    <source>
        <strain evidence="10">TISTR 1535</strain>
    </source>
</reference>
<name>A0ABW5V3I9_9BACI</name>
<keyword evidence="6 7" id="KW-0472">Membrane</keyword>
<keyword evidence="4 7" id="KW-0812">Transmembrane</keyword>
<evidence type="ECO:0000256" key="6">
    <source>
        <dbReference type="ARBA" id="ARBA00023136"/>
    </source>
</evidence>
<dbReference type="PANTHER" id="PTHR33406">
    <property type="entry name" value="MEMBRANE PROTEIN MJ1562-RELATED"/>
    <property type="match status" value="1"/>
</dbReference>
<evidence type="ECO:0000256" key="5">
    <source>
        <dbReference type="ARBA" id="ARBA00022989"/>
    </source>
</evidence>
<dbReference type="RefSeq" id="WP_382391557.1">
    <property type="nucleotide sequence ID" value="NZ_JBHUNA010000007.1"/>
</dbReference>
<keyword evidence="5 7" id="KW-1133">Transmembrane helix</keyword>
<feature type="transmembrane region" description="Helical" evidence="7">
    <location>
        <begin position="291"/>
        <end position="314"/>
    </location>
</feature>
<evidence type="ECO:0000256" key="4">
    <source>
        <dbReference type="ARBA" id="ARBA00022692"/>
    </source>
</evidence>
<dbReference type="PROSITE" id="PS50156">
    <property type="entry name" value="SSD"/>
    <property type="match status" value="1"/>
</dbReference>
<feature type="transmembrane region" description="Helical" evidence="7">
    <location>
        <begin position="645"/>
        <end position="668"/>
    </location>
</feature>
<feature type="transmembrane region" description="Helical" evidence="7">
    <location>
        <begin position="248"/>
        <end position="270"/>
    </location>
</feature>
<feature type="transmembrane region" description="Helical" evidence="7">
    <location>
        <begin position="571"/>
        <end position="593"/>
    </location>
</feature>
<gene>
    <name evidence="9" type="ORF">ACFSUO_04630</name>
</gene>
<dbReference type="Pfam" id="PF03176">
    <property type="entry name" value="MMPL"/>
    <property type="match status" value="2"/>
</dbReference>
<dbReference type="SUPFAM" id="SSF82866">
    <property type="entry name" value="Multidrug efflux transporter AcrB transmembrane domain"/>
    <property type="match status" value="2"/>
</dbReference>
<sequence length="715" mass="78705">MSHIFRWIASKKGMTITLTVWLAIVLVLSFTASSAKDFAANSSGAGLPDDAPSVIADKELEEQFENSDVMPAILVFHQESGFDEESLSAVGSSVESLHDLPAEVTDGMKAVLPFNQMDTKAQKSFLSDDETTLVFPVHLKEGLEMDTVNDMVVDMEEAMQESLPETIDVAVTGPAGIASDALELFSNGDMVLLFSTIGLILVLLVVIYRSPLLALIPLLASGIVYEVVNRTIGIAGENNWFSIDSQSLSIMMILLFAAITDYSLFIFSRFREELWEVESKYEAMQRAMSQVGRPIFFSGGTVLVAVLTLAAAVFEPYRHFAPVFSVAMVIILLAGLTLVPALFTLFGRRAFWPSIPRAGEETKVKTNTIWNRISQEVTKKPLVTGGSVLVVLLVLSANAAQIGYSYNLLQSFPEDMTSREGFELIESKYNPGEVAPTTVLVTSENTIEKDNVDKLGSKLKDEKLVHAVRVNEHNFLSSDEQAAQLELTFSKNPYTHEAFDAMQNLRKDKETLLEESGFDTDNSQLYFAGETAVNLDTREWSNRDTAVVVTLVVVLITIMLGFQARSVIAPIYMMVTILLSYGAALGFSDFIFQNVFGYAQMSYRIPLYAFVFLVALGVDYNIMLVSRIQEAHRTHPLKTAVQQGIAKTGGVISSAGLILAATFAVLTTQPIMELFMFGFVVAVGVLIDTFLVRTVLTPAIIMKLGKWSFWPARFK</sequence>
<organism evidence="9 10">
    <name type="scientific">Lentibacillus juripiscarius</name>
    <dbReference type="NCBI Taxonomy" id="257446"/>
    <lineage>
        <taxon>Bacteria</taxon>
        <taxon>Bacillati</taxon>
        <taxon>Bacillota</taxon>
        <taxon>Bacilli</taxon>
        <taxon>Bacillales</taxon>
        <taxon>Bacillaceae</taxon>
        <taxon>Lentibacillus</taxon>
    </lineage>
</organism>
<dbReference type="InterPro" id="IPR004869">
    <property type="entry name" value="MMPL_dom"/>
</dbReference>
<dbReference type="InterPro" id="IPR000731">
    <property type="entry name" value="SSD"/>
</dbReference>
<feature type="transmembrane region" description="Helical" evidence="7">
    <location>
        <begin position="212"/>
        <end position="228"/>
    </location>
</feature>
<feature type="transmembrane region" description="Helical" evidence="7">
    <location>
        <begin position="674"/>
        <end position="696"/>
    </location>
</feature>
<evidence type="ECO:0000256" key="3">
    <source>
        <dbReference type="ARBA" id="ARBA00022475"/>
    </source>
</evidence>
<comment type="similarity">
    <text evidence="2">Belongs to the resistance-nodulation-cell division (RND) (TC 2.A.6) family. MmpL subfamily.</text>
</comment>
<feature type="transmembrane region" description="Helical" evidence="7">
    <location>
        <begin position="545"/>
        <end position="564"/>
    </location>
</feature>